<dbReference type="Gene3D" id="2.30.42.10">
    <property type="match status" value="1"/>
</dbReference>
<name>A0A2H3KKM8_9CHLR</name>
<comment type="similarity">
    <text evidence="1 5">Belongs to the peptidase S41A family.</text>
</comment>
<dbReference type="GO" id="GO:0006508">
    <property type="term" value="P:proteolysis"/>
    <property type="evidence" value="ECO:0007669"/>
    <property type="project" value="UniProtKB-KW"/>
</dbReference>
<dbReference type="InterPro" id="IPR005151">
    <property type="entry name" value="Tail-specific_protease"/>
</dbReference>
<dbReference type="AlphaFoldDB" id="A0A2H3KKM8"/>
<dbReference type="PANTHER" id="PTHR32060">
    <property type="entry name" value="TAIL-SPECIFIC PROTEASE"/>
    <property type="match status" value="1"/>
</dbReference>
<dbReference type="PANTHER" id="PTHR32060:SF30">
    <property type="entry name" value="CARBOXY-TERMINAL PROCESSING PROTEASE CTPA"/>
    <property type="match status" value="1"/>
</dbReference>
<dbReference type="EMBL" id="LYXE01000092">
    <property type="protein sequence ID" value="PDV98573.1"/>
    <property type="molecule type" value="Genomic_DNA"/>
</dbReference>
<sequence>MIRISRALIAGSIVSVLVAIIAFASGWTAARLAGTTFVDSFLASFGTTSVRQDTPAQVRDQFAVFWQVWHLVEGEFYQTEPIDRQEMVYGAIRGMLSSLDDEYTTFQEPVLAAQSRESMQGKFEGIGAYLGIKEGEIIIDRPFKGSPAEQAGLQAGDVIVAVDGLLLGPEIAAMSDGEATSFAASKIRGPKGSLVTLTLRRTPDPEPFDVAITRDEVPIITVNAEMLDNGVAYIQITEFKATTTAMLDDTLRELIPQQPTSIILDLRNNPGGYLRTAQEVLGRFYNGVALYEEENGGVFKELRTIPGASETRLYEPPMVVLINGSSASAAEIVAGALRDERPNTTLLGERSFGKGSVQNIHQLRDGSSARITIAHWLTPDRSRINRIGITPEYEVLASDDPAYMVPCVAGRRPNEGAPTCHDAQLAWGLQLLAGITPPPPAEQTTLLPQQGPRAIFS</sequence>
<dbReference type="GO" id="GO:0030288">
    <property type="term" value="C:outer membrane-bounded periplasmic space"/>
    <property type="evidence" value="ECO:0007669"/>
    <property type="project" value="TreeGrafter"/>
</dbReference>
<evidence type="ECO:0000313" key="7">
    <source>
        <dbReference type="EMBL" id="PDV98573.1"/>
    </source>
</evidence>
<proteinExistence type="inferred from homology"/>
<dbReference type="InterPro" id="IPR001478">
    <property type="entry name" value="PDZ"/>
</dbReference>
<evidence type="ECO:0000256" key="5">
    <source>
        <dbReference type="RuleBase" id="RU004404"/>
    </source>
</evidence>
<gene>
    <name evidence="7" type="ORF">A9Q02_14835</name>
</gene>
<dbReference type="InterPro" id="IPR004447">
    <property type="entry name" value="Peptidase_S41A"/>
</dbReference>
<dbReference type="Gene3D" id="3.90.226.10">
    <property type="entry name" value="2-enoyl-CoA Hydratase, Chain A, domain 1"/>
    <property type="match status" value="1"/>
</dbReference>
<dbReference type="SUPFAM" id="SSF52096">
    <property type="entry name" value="ClpP/crotonase"/>
    <property type="match status" value="1"/>
</dbReference>
<keyword evidence="8" id="KW-1185">Reference proteome</keyword>
<dbReference type="NCBIfam" id="TIGR00225">
    <property type="entry name" value="prc"/>
    <property type="match status" value="1"/>
</dbReference>
<protein>
    <submittedName>
        <fullName evidence="7">Carboxyl-terminal protease</fullName>
    </submittedName>
</protein>
<dbReference type="CDD" id="cd06782">
    <property type="entry name" value="cpPDZ_CPP-like"/>
    <property type="match status" value="1"/>
</dbReference>
<evidence type="ECO:0000259" key="6">
    <source>
        <dbReference type="PROSITE" id="PS50106"/>
    </source>
</evidence>
<dbReference type="Gene3D" id="3.30.750.44">
    <property type="match status" value="1"/>
</dbReference>
<evidence type="ECO:0000256" key="2">
    <source>
        <dbReference type="ARBA" id="ARBA00022670"/>
    </source>
</evidence>
<dbReference type="Pfam" id="PF17820">
    <property type="entry name" value="PDZ_6"/>
    <property type="match status" value="1"/>
</dbReference>
<dbReference type="GO" id="GO:0007165">
    <property type="term" value="P:signal transduction"/>
    <property type="evidence" value="ECO:0007669"/>
    <property type="project" value="TreeGrafter"/>
</dbReference>
<dbReference type="RefSeq" id="WP_097653395.1">
    <property type="nucleotide sequence ID" value="NZ_LYXE01000092.1"/>
</dbReference>
<evidence type="ECO:0000256" key="1">
    <source>
        <dbReference type="ARBA" id="ARBA00009179"/>
    </source>
</evidence>
<reference evidence="7 8" key="1">
    <citation type="submission" date="2016-05" db="EMBL/GenBank/DDBJ databases">
        <authorList>
            <person name="Lavstsen T."/>
            <person name="Jespersen J.S."/>
        </authorList>
    </citation>
    <scope>NUCLEOTIDE SEQUENCE [LARGE SCALE GENOMIC DNA]</scope>
    <source>
        <strain evidence="7 8">B7-9</strain>
    </source>
</reference>
<dbReference type="PROSITE" id="PS50106">
    <property type="entry name" value="PDZ"/>
    <property type="match status" value="1"/>
</dbReference>
<evidence type="ECO:0000313" key="8">
    <source>
        <dbReference type="Proteomes" id="UP000220922"/>
    </source>
</evidence>
<dbReference type="SMART" id="SM00245">
    <property type="entry name" value="TSPc"/>
    <property type="match status" value="1"/>
</dbReference>
<dbReference type="SUPFAM" id="SSF50156">
    <property type="entry name" value="PDZ domain-like"/>
    <property type="match status" value="1"/>
</dbReference>
<dbReference type="Pfam" id="PF22694">
    <property type="entry name" value="CtpB_N-like"/>
    <property type="match status" value="1"/>
</dbReference>
<dbReference type="InterPro" id="IPR029045">
    <property type="entry name" value="ClpP/crotonase-like_dom_sf"/>
</dbReference>
<feature type="domain" description="PDZ" evidence="6">
    <location>
        <begin position="127"/>
        <end position="179"/>
    </location>
</feature>
<accession>A0A2H3KKM8</accession>
<dbReference type="InterPro" id="IPR041489">
    <property type="entry name" value="PDZ_6"/>
</dbReference>
<evidence type="ECO:0000256" key="4">
    <source>
        <dbReference type="ARBA" id="ARBA00022825"/>
    </source>
</evidence>
<dbReference type="CDD" id="cd07560">
    <property type="entry name" value="Peptidase_S41_CPP"/>
    <property type="match status" value="1"/>
</dbReference>
<dbReference type="InterPro" id="IPR036034">
    <property type="entry name" value="PDZ_sf"/>
</dbReference>
<keyword evidence="3 5" id="KW-0378">Hydrolase</keyword>
<dbReference type="Pfam" id="PF03572">
    <property type="entry name" value="Peptidase_S41"/>
    <property type="match status" value="1"/>
</dbReference>
<dbReference type="GO" id="GO:0004175">
    <property type="term" value="F:endopeptidase activity"/>
    <property type="evidence" value="ECO:0007669"/>
    <property type="project" value="TreeGrafter"/>
</dbReference>
<evidence type="ECO:0000256" key="3">
    <source>
        <dbReference type="ARBA" id="ARBA00022801"/>
    </source>
</evidence>
<comment type="caution">
    <text evidence="7">The sequence shown here is derived from an EMBL/GenBank/DDBJ whole genome shotgun (WGS) entry which is preliminary data.</text>
</comment>
<keyword evidence="2 5" id="KW-0645">Protease</keyword>
<dbReference type="SMART" id="SM00228">
    <property type="entry name" value="PDZ"/>
    <property type="match status" value="1"/>
</dbReference>
<dbReference type="GO" id="GO:0008236">
    <property type="term" value="F:serine-type peptidase activity"/>
    <property type="evidence" value="ECO:0007669"/>
    <property type="project" value="UniProtKB-KW"/>
</dbReference>
<organism evidence="7 8">
    <name type="scientific">Candidatus Chloroploca asiatica</name>
    <dbReference type="NCBI Taxonomy" id="1506545"/>
    <lineage>
        <taxon>Bacteria</taxon>
        <taxon>Bacillati</taxon>
        <taxon>Chloroflexota</taxon>
        <taxon>Chloroflexia</taxon>
        <taxon>Chloroflexales</taxon>
        <taxon>Chloroflexineae</taxon>
        <taxon>Oscillochloridaceae</taxon>
        <taxon>Candidatus Chloroploca</taxon>
    </lineage>
</organism>
<dbReference type="InterPro" id="IPR055210">
    <property type="entry name" value="CtpA/B_N"/>
</dbReference>
<keyword evidence="4 5" id="KW-0720">Serine protease</keyword>
<dbReference type="OrthoDB" id="9812068at2"/>
<dbReference type="Proteomes" id="UP000220922">
    <property type="component" value="Unassembled WGS sequence"/>
</dbReference>